<dbReference type="Proteomes" id="UP000317703">
    <property type="component" value="Segment"/>
</dbReference>
<reference evidence="2" key="1">
    <citation type="submission" date="2019-06" db="EMBL/GenBank/DDBJ databases">
        <title>Complete genome sequence of Aeromonas hydrophila bacteriophage PS1.</title>
        <authorList>
            <person name="Rai S."/>
            <person name="Tyagi A."/>
            <person name="Kumar N."/>
            <person name="Singh N."/>
        </authorList>
    </citation>
    <scope>NUCLEOTIDE SEQUENCE [LARGE SCALE GENOMIC DNA]</scope>
</reference>
<accession>A0A514TUW8</accession>
<protein>
    <submittedName>
        <fullName evidence="2">Uncharacterized protein</fullName>
    </submittedName>
</protein>
<proteinExistence type="predicted"/>
<evidence type="ECO:0000313" key="3">
    <source>
        <dbReference type="Proteomes" id="UP000317703"/>
    </source>
</evidence>
<organism evidence="2 3">
    <name type="scientific">Aeromonas phage PS1</name>
    <dbReference type="NCBI Taxonomy" id="2591406"/>
    <lineage>
        <taxon>Viruses</taxon>
        <taxon>Duplodnaviria</taxon>
        <taxon>Heunggongvirae</taxon>
        <taxon>Uroviricota</taxon>
        <taxon>Caudoviricetes</taxon>
        <taxon>Chimalliviridae</taxon>
        <taxon>Ferozepurvirus</taxon>
        <taxon>Ferozepurvirus PS1</taxon>
    </lineage>
</organism>
<keyword evidence="1" id="KW-0812">Transmembrane</keyword>
<sequence length="47" mass="5469">MTSAQLVGIAFFAPMMVVTFSVLGFYYYNQWKENKAKKGPMARFNKR</sequence>
<evidence type="ECO:0000256" key="1">
    <source>
        <dbReference type="SAM" id="Phobius"/>
    </source>
</evidence>
<name>A0A514TUW8_9CAUD</name>
<keyword evidence="1" id="KW-1133">Transmembrane helix</keyword>
<keyword evidence="1" id="KW-0472">Membrane</keyword>
<dbReference type="EMBL" id="MN032614">
    <property type="protein sequence ID" value="QDJ96817.1"/>
    <property type="molecule type" value="Genomic_DNA"/>
</dbReference>
<feature type="transmembrane region" description="Helical" evidence="1">
    <location>
        <begin position="6"/>
        <end position="28"/>
    </location>
</feature>
<gene>
    <name evidence="2" type="ORF">PS1_0058</name>
</gene>
<keyword evidence="3" id="KW-1185">Reference proteome</keyword>
<evidence type="ECO:0000313" key="2">
    <source>
        <dbReference type="EMBL" id="QDJ96817.1"/>
    </source>
</evidence>